<reference evidence="1" key="2">
    <citation type="submission" date="2020-05" db="UniProtKB">
        <authorList>
            <consortium name="EnsemblMetazoa"/>
        </authorList>
    </citation>
    <scope>IDENTIFICATION</scope>
    <source>
        <strain evidence="1">LVP_AGWG</strain>
    </source>
</reference>
<gene>
    <name evidence="1" type="primary">110676766</name>
</gene>
<dbReference type="InterPro" id="IPR031734">
    <property type="entry name" value="MBF2"/>
</dbReference>
<dbReference type="InParanoid" id="A0A6I8TZ89"/>
<reference evidence="1 2" key="1">
    <citation type="submission" date="2017-06" db="EMBL/GenBank/DDBJ databases">
        <title>Aedes aegypti genome working group (AGWG) sequencing and assembly.</title>
        <authorList>
            <consortium name="Aedes aegypti Genome Working Group (AGWG)"/>
            <person name="Matthews B.J."/>
        </authorList>
    </citation>
    <scope>NUCLEOTIDE SEQUENCE [LARGE SCALE GENOMIC DNA]</scope>
    <source>
        <strain evidence="1 2">LVP_AGWG</strain>
    </source>
</reference>
<evidence type="ECO:0000313" key="1">
    <source>
        <dbReference type="EnsemblMetazoa" id="AAEL021154-PA"/>
    </source>
</evidence>
<accession>A0A6I8TZ89</accession>
<protein>
    <submittedName>
        <fullName evidence="1">Uncharacterized protein</fullName>
    </submittedName>
</protein>
<name>A0A6I8TZ89_AEDAE</name>
<dbReference type="Proteomes" id="UP000008820">
    <property type="component" value="Chromosome 2"/>
</dbReference>
<sequence length="113" mass="12124">MVKSFVVLAVVAIALFGAIYVNGLSQGNILPGDRVLHSQGYAAPGVNNQIVSRTVVHIGLYNITAIRAYDRSQNQTGLASVYNGGLGQRNVTLWLQGNQLGSGYDFLVEIFGR</sequence>
<evidence type="ECO:0000313" key="2">
    <source>
        <dbReference type="Proteomes" id="UP000008820"/>
    </source>
</evidence>
<dbReference type="EnsemblMetazoa" id="AAEL021154-RA">
    <property type="protein sequence ID" value="AAEL021154-PA"/>
    <property type="gene ID" value="AAEL021154"/>
</dbReference>
<keyword evidence="2" id="KW-1185">Reference proteome</keyword>
<dbReference type="AlphaFoldDB" id="A0A6I8TZ89"/>
<proteinExistence type="predicted"/>
<organism evidence="1 2">
    <name type="scientific">Aedes aegypti</name>
    <name type="common">Yellowfever mosquito</name>
    <name type="synonym">Culex aegypti</name>
    <dbReference type="NCBI Taxonomy" id="7159"/>
    <lineage>
        <taxon>Eukaryota</taxon>
        <taxon>Metazoa</taxon>
        <taxon>Ecdysozoa</taxon>
        <taxon>Arthropoda</taxon>
        <taxon>Hexapoda</taxon>
        <taxon>Insecta</taxon>
        <taxon>Pterygota</taxon>
        <taxon>Neoptera</taxon>
        <taxon>Endopterygota</taxon>
        <taxon>Diptera</taxon>
        <taxon>Nematocera</taxon>
        <taxon>Culicoidea</taxon>
        <taxon>Culicidae</taxon>
        <taxon>Culicinae</taxon>
        <taxon>Aedini</taxon>
        <taxon>Aedes</taxon>
        <taxon>Stegomyia</taxon>
    </lineage>
</organism>
<dbReference type="Pfam" id="PF15868">
    <property type="entry name" value="MBF2"/>
    <property type="match status" value="1"/>
</dbReference>
<dbReference type="OrthoDB" id="6818903at2759"/>